<name>A0ABQ7DLF0_BRACR</name>
<comment type="caution">
    <text evidence="1">The sequence shown here is derived from an EMBL/GenBank/DDBJ whole genome shotgun (WGS) entry which is preliminary data.</text>
</comment>
<sequence>MKTRATLPCRSGKVAPIGRSERLDGVAPDWSLPCAARPMITLNTSFELQMHPNVSKNSIWYSNT</sequence>
<organism evidence="1 2">
    <name type="scientific">Brassica cretica</name>
    <name type="common">Mustard</name>
    <dbReference type="NCBI Taxonomy" id="69181"/>
    <lineage>
        <taxon>Eukaryota</taxon>
        <taxon>Viridiplantae</taxon>
        <taxon>Streptophyta</taxon>
        <taxon>Embryophyta</taxon>
        <taxon>Tracheophyta</taxon>
        <taxon>Spermatophyta</taxon>
        <taxon>Magnoliopsida</taxon>
        <taxon>eudicotyledons</taxon>
        <taxon>Gunneridae</taxon>
        <taxon>Pentapetalae</taxon>
        <taxon>rosids</taxon>
        <taxon>malvids</taxon>
        <taxon>Brassicales</taxon>
        <taxon>Brassicaceae</taxon>
        <taxon>Brassiceae</taxon>
        <taxon>Brassica</taxon>
    </lineage>
</organism>
<evidence type="ECO:0000313" key="2">
    <source>
        <dbReference type="Proteomes" id="UP000266723"/>
    </source>
</evidence>
<evidence type="ECO:0000313" key="1">
    <source>
        <dbReference type="EMBL" id="KAF3578838.1"/>
    </source>
</evidence>
<proteinExistence type="predicted"/>
<gene>
    <name evidence="1" type="ORF">DY000_02032154</name>
</gene>
<keyword evidence="2" id="KW-1185">Reference proteome</keyword>
<protein>
    <submittedName>
        <fullName evidence="1">Uncharacterized protein</fullName>
    </submittedName>
</protein>
<reference evidence="1 2" key="1">
    <citation type="journal article" date="2020" name="BMC Genomics">
        <title>Intraspecific diversification of the crop wild relative Brassica cretica Lam. using demographic model selection.</title>
        <authorList>
            <person name="Kioukis A."/>
            <person name="Michalopoulou V.A."/>
            <person name="Briers L."/>
            <person name="Pirintsos S."/>
            <person name="Studholme D.J."/>
            <person name="Pavlidis P."/>
            <person name="Sarris P.F."/>
        </authorList>
    </citation>
    <scope>NUCLEOTIDE SEQUENCE [LARGE SCALE GENOMIC DNA]</scope>
    <source>
        <strain evidence="2">cv. PFS-1207/04</strain>
    </source>
</reference>
<dbReference type="Proteomes" id="UP000266723">
    <property type="component" value="Unassembled WGS sequence"/>
</dbReference>
<accession>A0ABQ7DLF0</accession>
<dbReference type="EMBL" id="QGKV02000649">
    <property type="protein sequence ID" value="KAF3578838.1"/>
    <property type="molecule type" value="Genomic_DNA"/>
</dbReference>